<keyword evidence="1" id="KW-0812">Transmembrane</keyword>
<dbReference type="Gramene" id="LPERR08G04540.1">
    <property type="protein sequence ID" value="LPERR08G04540.1"/>
    <property type="gene ID" value="LPERR08G04540"/>
</dbReference>
<keyword evidence="1" id="KW-0472">Membrane</keyword>
<sequence>MAWFHFYWCNLHSSVIAFPCVLSLFCINCIATGTIPVWCLFLLLREVITSSHVKLDRISYSSAVPPCLELMNSFCFVHVKSKDNIPNCVPGSINSTKYNIIKG</sequence>
<keyword evidence="3" id="KW-1185">Reference proteome</keyword>
<dbReference type="AlphaFoldDB" id="A0A0D9X4Y9"/>
<feature type="transmembrane region" description="Helical" evidence="1">
    <location>
        <begin position="16"/>
        <end position="44"/>
    </location>
</feature>
<reference evidence="3" key="2">
    <citation type="submission" date="2013-12" db="EMBL/GenBank/DDBJ databases">
        <authorList>
            <person name="Yu Y."/>
            <person name="Lee S."/>
            <person name="de Baynast K."/>
            <person name="Wissotski M."/>
            <person name="Liu L."/>
            <person name="Talag J."/>
            <person name="Goicoechea J."/>
            <person name="Angelova A."/>
            <person name="Jetty R."/>
            <person name="Kudrna D."/>
            <person name="Golser W."/>
            <person name="Rivera L."/>
            <person name="Zhang J."/>
            <person name="Wing R."/>
        </authorList>
    </citation>
    <scope>NUCLEOTIDE SEQUENCE</scope>
</reference>
<reference evidence="2" key="3">
    <citation type="submission" date="2015-04" db="UniProtKB">
        <authorList>
            <consortium name="EnsemblPlants"/>
        </authorList>
    </citation>
    <scope>IDENTIFICATION</scope>
</reference>
<keyword evidence="1" id="KW-1133">Transmembrane helix</keyword>
<organism evidence="2 3">
    <name type="scientific">Leersia perrieri</name>
    <dbReference type="NCBI Taxonomy" id="77586"/>
    <lineage>
        <taxon>Eukaryota</taxon>
        <taxon>Viridiplantae</taxon>
        <taxon>Streptophyta</taxon>
        <taxon>Embryophyta</taxon>
        <taxon>Tracheophyta</taxon>
        <taxon>Spermatophyta</taxon>
        <taxon>Magnoliopsida</taxon>
        <taxon>Liliopsida</taxon>
        <taxon>Poales</taxon>
        <taxon>Poaceae</taxon>
        <taxon>BOP clade</taxon>
        <taxon>Oryzoideae</taxon>
        <taxon>Oryzeae</taxon>
        <taxon>Oryzinae</taxon>
        <taxon>Leersia</taxon>
    </lineage>
</organism>
<evidence type="ECO:0000313" key="2">
    <source>
        <dbReference type="EnsemblPlants" id="LPERR08G04540.1"/>
    </source>
</evidence>
<evidence type="ECO:0000313" key="3">
    <source>
        <dbReference type="Proteomes" id="UP000032180"/>
    </source>
</evidence>
<dbReference type="EnsemblPlants" id="LPERR08G04540.1">
    <property type="protein sequence ID" value="LPERR08G04540.1"/>
    <property type="gene ID" value="LPERR08G04540"/>
</dbReference>
<dbReference type="Proteomes" id="UP000032180">
    <property type="component" value="Chromosome 8"/>
</dbReference>
<proteinExistence type="predicted"/>
<name>A0A0D9X4Y9_9ORYZ</name>
<protein>
    <submittedName>
        <fullName evidence="2">Uncharacterized protein</fullName>
    </submittedName>
</protein>
<evidence type="ECO:0000256" key="1">
    <source>
        <dbReference type="SAM" id="Phobius"/>
    </source>
</evidence>
<reference evidence="2 3" key="1">
    <citation type="submission" date="2012-08" db="EMBL/GenBank/DDBJ databases">
        <title>Oryza genome evolution.</title>
        <authorList>
            <person name="Wing R.A."/>
        </authorList>
    </citation>
    <scope>NUCLEOTIDE SEQUENCE</scope>
</reference>
<dbReference type="HOGENOM" id="CLU_2267649_0_0_1"/>
<accession>A0A0D9X4Y9</accession>